<reference evidence="2 3" key="1">
    <citation type="submission" date="2020-10" db="EMBL/GenBank/DDBJ databases">
        <title>Blautia liquoris sp.nov., isolated from the mud in a fermentation cellar used for the production of Chinese strong-flavoured liquor.</title>
        <authorList>
            <person name="Lu L."/>
        </authorList>
    </citation>
    <scope>NUCLEOTIDE SEQUENCE [LARGE SCALE GENOMIC DNA]</scope>
    <source>
        <strain evidence="2 3">LZLJ-3</strain>
    </source>
</reference>
<evidence type="ECO:0000313" key="2">
    <source>
        <dbReference type="EMBL" id="QOV20591.1"/>
    </source>
</evidence>
<feature type="transmembrane region" description="Helical" evidence="1">
    <location>
        <begin position="109"/>
        <end position="132"/>
    </location>
</feature>
<keyword evidence="1" id="KW-0472">Membrane</keyword>
<accession>A0A7M2RKK4</accession>
<dbReference type="AlphaFoldDB" id="A0A7M2RKK4"/>
<feature type="transmembrane region" description="Helical" evidence="1">
    <location>
        <begin position="152"/>
        <end position="179"/>
    </location>
</feature>
<dbReference type="RefSeq" id="WP_193736905.1">
    <property type="nucleotide sequence ID" value="NZ_CP063304.1"/>
</dbReference>
<organism evidence="2 3">
    <name type="scientific">Blautia liquoris</name>
    <dbReference type="NCBI Taxonomy" id="2779518"/>
    <lineage>
        <taxon>Bacteria</taxon>
        <taxon>Bacillati</taxon>
        <taxon>Bacillota</taxon>
        <taxon>Clostridia</taxon>
        <taxon>Lachnospirales</taxon>
        <taxon>Lachnospiraceae</taxon>
        <taxon>Blautia</taxon>
    </lineage>
</organism>
<protein>
    <recommendedName>
        <fullName evidence="4">ECF transporter S component</fullName>
    </recommendedName>
</protein>
<evidence type="ECO:0000313" key="3">
    <source>
        <dbReference type="Proteomes" id="UP000593601"/>
    </source>
</evidence>
<feature type="transmembrane region" description="Helical" evidence="1">
    <location>
        <begin position="14"/>
        <end position="37"/>
    </location>
</feature>
<name>A0A7M2RKK4_9FIRM</name>
<keyword evidence="1" id="KW-1133">Transmembrane helix</keyword>
<dbReference type="EMBL" id="CP063304">
    <property type="protein sequence ID" value="QOV20591.1"/>
    <property type="molecule type" value="Genomic_DNA"/>
</dbReference>
<sequence>MKIEKVSMPVLKPAYIAALLPTGVAINFAGSLLRQLLGVPLFLDSGGTMLVTFIGGPWLGVLCSILNACVTALTMGPIQIVTFLPTSIIALILGYSARYGITRSWPGLLATLVIIQPPACLASAFIYTYIYGGFAGNGLDIMHAVVMKASDSVFAASFISELITGFLDKTVLVIILMFIFRALPEKFRICTPFKGKVDKDDLKQYDIARKGPTTWK</sequence>
<proteinExistence type="predicted"/>
<keyword evidence="3" id="KW-1185">Reference proteome</keyword>
<keyword evidence="1" id="KW-0812">Transmembrane</keyword>
<evidence type="ECO:0008006" key="4">
    <source>
        <dbReference type="Google" id="ProtNLM"/>
    </source>
</evidence>
<feature type="transmembrane region" description="Helical" evidence="1">
    <location>
        <begin position="79"/>
        <end position="97"/>
    </location>
</feature>
<dbReference type="KEGG" id="bliq:INP51_06545"/>
<evidence type="ECO:0000256" key="1">
    <source>
        <dbReference type="SAM" id="Phobius"/>
    </source>
</evidence>
<dbReference type="Proteomes" id="UP000593601">
    <property type="component" value="Chromosome"/>
</dbReference>
<feature type="transmembrane region" description="Helical" evidence="1">
    <location>
        <begin position="49"/>
        <end position="73"/>
    </location>
</feature>
<gene>
    <name evidence="2" type="ORF">INP51_06545</name>
</gene>